<dbReference type="GO" id="GO:0009089">
    <property type="term" value="P:lysine biosynthetic process via diaminopimelate"/>
    <property type="evidence" value="ECO:0007669"/>
    <property type="project" value="UniProtKB-UniRule"/>
</dbReference>
<evidence type="ECO:0000313" key="13">
    <source>
        <dbReference type="EMBL" id="SDI07592.1"/>
    </source>
</evidence>
<feature type="binding site" evidence="9">
    <location>
        <begin position="73"/>
        <end position="75"/>
    </location>
    <ligand>
        <name>NAD(+)</name>
        <dbReference type="ChEBI" id="CHEBI:57540"/>
    </ligand>
</feature>
<comment type="catalytic activity">
    <reaction evidence="9">
        <text>(S)-2,3,4,5-tetrahydrodipicolinate + NADP(+) + H2O = (2S,4S)-4-hydroxy-2,3,4,5-tetrahydrodipicolinate + NADPH + H(+)</text>
        <dbReference type="Rhea" id="RHEA:35331"/>
        <dbReference type="ChEBI" id="CHEBI:15377"/>
        <dbReference type="ChEBI" id="CHEBI:15378"/>
        <dbReference type="ChEBI" id="CHEBI:16845"/>
        <dbReference type="ChEBI" id="CHEBI:57783"/>
        <dbReference type="ChEBI" id="CHEBI:58349"/>
        <dbReference type="ChEBI" id="CHEBI:67139"/>
        <dbReference type="EC" id="1.17.1.8"/>
    </reaction>
</comment>
<evidence type="ECO:0000259" key="11">
    <source>
        <dbReference type="Pfam" id="PF01113"/>
    </source>
</evidence>
<feature type="binding site" evidence="9">
    <location>
        <begin position="7"/>
        <end position="12"/>
    </location>
    <ligand>
        <name>NAD(+)</name>
        <dbReference type="ChEBI" id="CHEBI:57540"/>
    </ligand>
</feature>
<dbReference type="Gene3D" id="3.30.360.10">
    <property type="entry name" value="Dihydrodipicolinate Reductase, domain 2"/>
    <property type="match status" value="1"/>
</dbReference>
<evidence type="ECO:0000256" key="2">
    <source>
        <dbReference type="ARBA" id="ARBA00022490"/>
    </source>
</evidence>
<proteinExistence type="inferred from homology"/>
<name>A0A1G8HLX3_9CLOT</name>
<dbReference type="GO" id="GO:0008839">
    <property type="term" value="F:4-hydroxy-tetrahydrodipicolinate reductase"/>
    <property type="evidence" value="ECO:0007669"/>
    <property type="project" value="UniProtKB-UniRule"/>
</dbReference>
<feature type="domain" description="Dihydrodipicolinate reductase C-terminal" evidence="12">
    <location>
        <begin position="103"/>
        <end position="235"/>
    </location>
</feature>
<evidence type="ECO:0000313" key="14">
    <source>
        <dbReference type="Proteomes" id="UP000183255"/>
    </source>
</evidence>
<comment type="catalytic activity">
    <reaction evidence="9">
        <text>(S)-2,3,4,5-tetrahydrodipicolinate + NAD(+) + H2O = (2S,4S)-4-hydroxy-2,3,4,5-tetrahydrodipicolinate + NADH + H(+)</text>
        <dbReference type="Rhea" id="RHEA:35323"/>
        <dbReference type="ChEBI" id="CHEBI:15377"/>
        <dbReference type="ChEBI" id="CHEBI:15378"/>
        <dbReference type="ChEBI" id="CHEBI:16845"/>
        <dbReference type="ChEBI" id="CHEBI:57540"/>
        <dbReference type="ChEBI" id="CHEBI:57945"/>
        <dbReference type="ChEBI" id="CHEBI:67139"/>
        <dbReference type="EC" id="1.17.1.8"/>
    </reaction>
</comment>
<sequence length="240" mass="26110">MKIALFGASGQMGKVLTELLLELHPKWEILPVTKGESVEDLSAADGALDFSKAEALPEVLSYCICHEIPLVMGTTGQNEEEHLAIMEASKKIPLFYSGNFSVGVYVMGILLEKAAELLGKDADVELVESHHRKKMDAPSGTARMLLQSIETGRGASPLIYGRSGSSPRKSGEIGVHALRGGTIVGEHEVMFALESEVLTIKHHGESRKLFAKGAVQALEFMLNRSPGYYTMEDLMKGRVR</sequence>
<comment type="subunit">
    <text evidence="9">Homotetramer.</text>
</comment>
<dbReference type="GO" id="GO:0016726">
    <property type="term" value="F:oxidoreductase activity, acting on CH or CH2 groups, NAD or NADP as acceptor"/>
    <property type="evidence" value="ECO:0007669"/>
    <property type="project" value="UniProtKB-UniRule"/>
</dbReference>
<dbReference type="EC" id="1.17.1.8" evidence="9 10"/>
<keyword evidence="5 9" id="KW-0220">Diaminopimelate biosynthesis</keyword>
<evidence type="ECO:0000256" key="7">
    <source>
        <dbReference type="ARBA" id="ARBA00023027"/>
    </source>
</evidence>
<evidence type="ECO:0000256" key="4">
    <source>
        <dbReference type="ARBA" id="ARBA00022857"/>
    </source>
</evidence>
<dbReference type="GO" id="GO:0050661">
    <property type="term" value="F:NADP binding"/>
    <property type="evidence" value="ECO:0007669"/>
    <property type="project" value="UniProtKB-UniRule"/>
</dbReference>
<dbReference type="UniPathway" id="UPA00034">
    <property type="reaction ID" value="UER00018"/>
</dbReference>
<dbReference type="PIRSF" id="PIRSF000161">
    <property type="entry name" value="DHPR"/>
    <property type="match status" value="1"/>
</dbReference>
<organism evidence="13 14">
    <name type="scientific">Proteiniclasticum ruminis</name>
    <dbReference type="NCBI Taxonomy" id="398199"/>
    <lineage>
        <taxon>Bacteria</taxon>
        <taxon>Bacillati</taxon>
        <taxon>Bacillota</taxon>
        <taxon>Clostridia</taxon>
        <taxon>Eubacteriales</taxon>
        <taxon>Clostridiaceae</taxon>
        <taxon>Proteiniclasticum</taxon>
    </lineage>
</organism>
<evidence type="ECO:0000256" key="8">
    <source>
        <dbReference type="ARBA" id="ARBA00023154"/>
    </source>
</evidence>
<keyword evidence="7 9" id="KW-0520">NAD</keyword>
<gene>
    <name evidence="9" type="primary">dapB</name>
    <name evidence="13" type="ORF">SAMN05421804_101627</name>
</gene>
<keyword evidence="2 9" id="KW-0963">Cytoplasm</keyword>
<dbReference type="HAMAP" id="MF_00102">
    <property type="entry name" value="DapB"/>
    <property type="match status" value="1"/>
</dbReference>
<comment type="caution">
    <text evidence="9">Lacks conserved residue(s) required for the propagation of feature annotation.</text>
</comment>
<comment type="function">
    <text evidence="9">Catalyzes the conversion of 4-hydroxy-tetrahydrodipicolinate (HTPA) to tetrahydrodipicolinate.</text>
</comment>
<dbReference type="InterPro" id="IPR023940">
    <property type="entry name" value="DHDPR_bac"/>
</dbReference>
<feature type="active site" description="Proton donor/acceptor" evidence="9">
    <location>
        <position position="130"/>
    </location>
</feature>
<dbReference type="Pfam" id="PF05173">
    <property type="entry name" value="DapB_C"/>
    <property type="match status" value="1"/>
</dbReference>
<keyword evidence="8 9" id="KW-0457">Lysine biosynthesis</keyword>
<accession>A0A1G8HLX3</accession>
<comment type="subcellular location">
    <subcellularLocation>
        <location evidence="9">Cytoplasm</location>
    </subcellularLocation>
</comment>
<dbReference type="PROSITE" id="PS01298">
    <property type="entry name" value="DAPB"/>
    <property type="match status" value="1"/>
</dbReference>
<keyword evidence="3 9" id="KW-0028">Amino-acid biosynthesis</keyword>
<dbReference type="FunFam" id="3.30.360.10:FF:000009">
    <property type="entry name" value="4-hydroxy-tetrahydrodipicolinate reductase"/>
    <property type="match status" value="1"/>
</dbReference>
<dbReference type="Proteomes" id="UP000183255">
    <property type="component" value="Unassembled WGS sequence"/>
</dbReference>
<dbReference type="InterPro" id="IPR022664">
    <property type="entry name" value="DapB_N_CS"/>
</dbReference>
<evidence type="ECO:0000256" key="3">
    <source>
        <dbReference type="ARBA" id="ARBA00022605"/>
    </source>
</evidence>
<comment type="similarity">
    <text evidence="1 9">Belongs to the DapB family.</text>
</comment>
<evidence type="ECO:0000256" key="5">
    <source>
        <dbReference type="ARBA" id="ARBA00022915"/>
    </source>
</evidence>
<comment type="pathway">
    <text evidence="9">Amino-acid biosynthesis; L-lysine biosynthesis via DAP pathway; (S)-tetrahydrodipicolinate from L-aspartate: step 4/4.</text>
</comment>
<dbReference type="InterPro" id="IPR000846">
    <property type="entry name" value="DapB_N"/>
</dbReference>
<keyword evidence="4 9" id="KW-0521">NADP</keyword>
<evidence type="ECO:0000256" key="6">
    <source>
        <dbReference type="ARBA" id="ARBA00023002"/>
    </source>
</evidence>
<comment type="caution">
    <text evidence="9">Was originally thought to be a dihydrodipicolinate reductase (DHDPR), catalyzing the conversion of dihydrodipicolinate to tetrahydrodipicolinate. However, it was shown in E.coli that the substrate of the enzymatic reaction is not dihydrodipicolinate (DHDP) but in fact (2S,4S)-4-hydroxy-2,3,4,5-tetrahydrodipicolinic acid (HTPA), the product released by the DapA-catalyzed reaction.</text>
</comment>
<dbReference type="SUPFAM" id="SSF51735">
    <property type="entry name" value="NAD(P)-binding Rossmann-fold domains"/>
    <property type="match status" value="1"/>
</dbReference>
<dbReference type="InterPro" id="IPR022663">
    <property type="entry name" value="DapB_C"/>
</dbReference>
<keyword evidence="6 9" id="KW-0560">Oxidoreductase</keyword>
<dbReference type="PANTHER" id="PTHR20836:SF7">
    <property type="entry name" value="4-HYDROXY-TETRAHYDRODIPICOLINATE REDUCTASE"/>
    <property type="match status" value="1"/>
</dbReference>
<dbReference type="InterPro" id="IPR036291">
    <property type="entry name" value="NAD(P)-bd_dom_sf"/>
</dbReference>
<dbReference type="RefSeq" id="WP_031573963.1">
    <property type="nucleotide sequence ID" value="NZ_FNDZ01000001.1"/>
</dbReference>
<evidence type="ECO:0000256" key="1">
    <source>
        <dbReference type="ARBA" id="ARBA00006642"/>
    </source>
</evidence>
<dbReference type="Gene3D" id="3.40.50.720">
    <property type="entry name" value="NAD(P)-binding Rossmann-like Domain"/>
    <property type="match status" value="1"/>
</dbReference>
<feature type="domain" description="Dihydrodipicolinate reductase N-terminal" evidence="11">
    <location>
        <begin position="41"/>
        <end position="100"/>
    </location>
</feature>
<evidence type="ECO:0000256" key="9">
    <source>
        <dbReference type="HAMAP-Rule" id="MF_00102"/>
    </source>
</evidence>
<dbReference type="Pfam" id="PF01113">
    <property type="entry name" value="DapB_N"/>
    <property type="match status" value="1"/>
</dbReference>
<feature type="binding site" evidence="9">
    <location>
        <position position="34"/>
    </location>
    <ligand>
        <name>NADP(+)</name>
        <dbReference type="ChEBI" id="CHEBI:58349"/>
    </ligand>
</feature>
<feature type="active site" description="Proton donor" evidence="9">
    <location>
        <position position="134"/>
    </location>
</feature>
<evidence type="ECO:0000259" key="12">
    <source>
        <dbReference type="Pfam" id="PF05173"/>
    </source>
</evidence>
<dbReference type="GO" id="GO:0051287">
    <property type="term" value="F:NAD binding"/>
    <property type="evidence" value="ECO:0007669"/>
    <property type="project" value="UniProtKB-UniRule"/>
</dbReference>
<protein>
    <recommendedName>
        <fullName evidence="9 10">4-hydroxy-tetrahydrodipicolinate reductase</fullName>
        <shortName evidence="9">HTPA reductase</shortName>
        <ecNumber evidence="9 10">1.17.1.8</ecNumber>
    </recommendedName>
</protein>
<dbReference type="AlphaFoldDB" id="A0A1G8HLX3"/>
<feature type="binding site" evidence="9">
    <location>
        <begin position="140"/>
        <end position="141"/>
    </location>
    <ligand>
        <name>(S)-2,3,4,5-tetrahydrodipicolinate</name>
        <dbReference type="ChEBI" id="CHEBI:16845"/>
    </ligand>
</feature>
<reference evidence="13 14" key="1">
    <citation type="submission" date="2016-10" db="EMBL/GenBank/DDBJ databases">
        <authorList>
            <person name="de Groot N.N."/>
        </authorList>
    </citation>
    <scope>NUCLEOTIDE SEQUENCE [LARGE SCALE GENOMIC DNA]</scope>
    <source>
        <strain evidence="13 14">CGMCC 1.5058</strain>
    </source>
</reference>
<evidence type="ECO:0000256" key="10">
    <source>
        <dbReference type="NCBIfam" id="TIGR00036"/>
    </source>
</evidence>
<dbReference type="EMBL" id="FNDZ01000001">
    <property type="protein sequence ID" value="SDI07592.1"/>
    <property type="molecule type" value="Genomic_DNA"/>
</dbReference>
<feature type="binding site" evidence="9">
    <location>
        <position position="131"/>
    </location>
    <ligand>
        <name>(S)-2,3,4,5-tetrahydrodipicolinate</name>
        <dbReference type="ChEBI" id="CHEBI:16845"/>
    </ligand>
</feature>
<dbReference type="NCBIfam" id="TIGR00036">
    <property type="entry name" value="dapB"/>
    <property type="match status" value="1"/>
</dbReference>
<dbReference type="PANTHER" id="PTHR20836">
    <property type="entry name" value="DIHYDRODIPICOLINATE REDUCTASE"/>
    <property type="match status" value="1"/>
</dbReference>
<feature type="binding site" evidence="9">
    <location>
        <begin position="97"/>
        <end position="100"/>
    </location>
    <ligand>
        <name>NAD(+)</name>
        <dbReference type="ChEBI" id="CHEBI:57540"/>
    </ligand>
</feature>
<dbReference type="SUPFAM" id="SSF55347">
    <property type="entry name" value="Glyceraldehyde-3-phosphate dehydrogenase-like, C-terminal domain"/>
    <property type="match status" value="1"/>
</dbReference>
<dbReference type="GO" id="GO:0005829">
    <property type="term" value="C:cytosol"/>
    <property type="evidence" value="ECO:0007669"/>
    <property type="project" value="TreeGrafter"/>
</dbReference>
<dbReference type="CDD" id="cd02274">
    <property type="entry name" value="DHDPR_N"/>
    <property type="match status" value="1"/>
</dbReference>
<dbReference type="GO" id="GO:0019877">
    <property type="term" value="P:diaminopimelate biosynthetic process"/>
    <property type="evidence" value="ECO:0007669"/>
    <property type="project" value="UniProtKB-UniRule"/>
</dbReference>